<dbReference type="EMBL" id="BMAT01012700">
    <property type="protein sequence ID" value="GFR97435.1"/>
    <property type="molecule type" value="Genomic_DNA"/>
</dbReference>
<evidence type="ECO:0000313" key="3">
    <source>
        <dbReference type="Proteomes" id="UP000762676"/>
    </source>
</evidence>
<accession>A0AAV4HJ16</accession>
<comment type="caution">
    <text evidence="2">The sequence shown here is derived from an EMBL/GenBank/DDBJ whole genome shotgun (WGS) entry which is preliminary data.</text>
</comment>
<name>A0AAV4HJ16_9GAST</name>
<evidence type="ECO:0000256" key="1">
    <source>
        <dbReference type="SAM" id="MobiDB-lite"/>
    </source>
</evidence>
<proteinExistence type="predicted"/>
<feature type="non-terminal residue" evidence="2">
    <location>
        <position position="1"/>
    </location>
</feature>
<reference evidence="2 3" key="1">
    <citation type="journal article" date="2021" name="Elife">
        <title>Chloroplast acquisition without the gene transfer in kleptoplastic sea slugs, Plakobranchus ocellatus.</title>
        <authorList>
            <person name="Maeda T."/>
            <person name="Takahashi S."/>
            <person name="Yoshida T."/>
            <person name="Shimamura S."/>
            <person name="Takaki Y."/>
            <person name="Nagai Y."/>
            <person name="Toyoda A."/>
            <person name="Suzuki Y."/>
            <person name="Arimoto A."/>
            <person name="Ishii H."/>
            <person name="Satoh N."/>
            <person name="Nishiyama T."/>
            <person name="Hasebe M."/>
            <person name="Maruyama T."/>
            <person name="Minagawa J."/>
            <person name="Obokata J."/>
            <person name="Shigenobu S."/>
        </authorList>
    </citation>
    <scope>NUCLEOTIDE SEQUENCE [LARGE SCALE GENOMIC DNA]</scope>
</reference>
<feature type="region of interest" description="Disordered" evidence="1">
    <location>
        <begin position="1"/>
        <end position="23"/>
    </location>
</feature>
<keyword evidence="3" id="KW-1185">Reference proteome</keyword>
<protein>
    <submittedName>
        <fullName evidence="2">Uncharacterized protein</fullName>
    </submittedName>
</protein>
<sequence>VREKVVERERQKESVSENSEKEKATNLKKGFNISKYINAARLQFEERGRQKTDGEGKKVEADGV</sequence>
<evidence type="ECO:0000313" key="2">
    <source>
        <dbReference type="EMBL" id="GFR97435.1"/>
    </source>
</evidence>
<organism evidence="2 3">
    <name type="scientific">Elysia marginata</name>
    <dbReference type="NCBI Taxonomy" id="1093978"/>
    <lineage>
        <taxon>Eukaryota</taxon>
        <taxon>Metazoa</taxon>
        <taxon>Spiralia</taxon>
        <taxon>Lophotrochozoa</taxon>
        <taxon>Mollusca</taxon>
        <taxon>Gastropoda</taxon>
        <taxon>Heterobranchia</taxon>
        <taxon>Euthyneura</taxon>
        <taxon>Panpulmonata</taxon>
        <taxon>Sacoglossa</taxon>
        <taxon>Placobranchoidea</taxon>
        <taxon>Plakobranchidae</taxon>
        <taxon>Elysia</taxon>
    </lineage>
</organism>
<dbReference type="Proteomes" id="UP000762676">
    <property type="component" value="Unassembled WGS sequence"/>
</dbReference>
<gene>
    <name evidence="2" type="ORF">ElyMa_006324300</name>
</gene>
<dbReference type="AlphaFoldDB" id="A0AAV4HJ16"/>